<keyword evidence="2 5" id="KW-0645">Protease</keyword>
<dbReference type="InterPro" id="IPR023828">
    <property type="entry name" value="Peptidase_S8_Ser-AS"/>
</dbReference>
<dbReference type="InterPro" id="IPR010259">
    <property type="entry name" value="S8pro/Inhibitor_I9"/>
</dbReference>
<dbReference type="RefSeq" id="WP_184785893.1">
    <property type="nucleotide sequence ID" value="NZ_BONT01000020.1"/>
</dbReference>
<dbReference type="InterPro" id="IPR022409">
    <property type="entry name" value="PKD/Chitinase_dom"/>
</dbReference>
<reference evidence="9 10" key="1">
    <citation type="submission" date="2020-08" db="EMBL/GenBank/DDBJ databases">
        <title>Genomic Encyclopedia of Type Strains, Phase IV (KMG-IV): sequencing the most valuable type-strain genomes for metagenomic binning, comparative biology and taxonomic classification.</title>
        <authorList>
            <person name="Goeker M."/>
        </authorList>
    </citation>
    <scope>NUCLEOTIDE SEQUENCE [LARGE SCALE GENOMIC DNA]</scope>
    <source>
        <strain evidence="9 10">YIM 65646</strain>
    </source>
</reference>
<dbReference type="FunFam" id="3.40.50.200:FF:000014">
    <property type="entry name" value="Proteinase K"/>
    <property type="match status" value="1"/>
</dbReference>
<dbReference type="GO" id="GO:0006508">
    <property type="term" value="P:proteolysis"/>
    <property type="evidence" value="ECO:0007669"/>
    <property type="project" value="UniProtKB-KW"/>
</dbReference>
<comment type="caution">
    <text evidence="9">The sequence shown here is derived from an EMBL/GenBank/DDBJ whole genome shotgun (WGS) entry which is preliminary data.</text>
</comment>
<sequence length="604" mass="60711">MKPHILGRSAARAGVLAVSTAALLLGSYGMAAAAADASGEIRNAGGPDVIADRYMVVLKDGAADPGAAAVESTADGLATRYGGTVRYTYHATIKGFSVEMSEGEAKRLAANPAVSYVEPVRMARIAGEQTNPPSWGQDRVDQTDLPLNQKYGYPDTGGQGVTVYVLDTGIRFSHGDFGGRAVSGPDYVDNDNDAADCQGHGTHVAGTIGSTTYGLAKKAKLVSVRVLDCQGSGAWDGIVSGIDWVTANAAKPAVVNMSLGGSGTNSTLENAVKRSIAAGVQYSLAAGNDNTNACNFTPARVPEAITVGATANNDSRSTFSNYGSCLDIFAPGTNIVSTSNSGGSQTMSGTSMAAPHVAGAAALYLGANPSATPAQVRDALVNNGSKNKVTSPGSGSPNVLLYTGFIGGGDPPGDNDFALSLSPASGNAQPGASVTTTVATQTTNGSAQNVALSATGLPSGVTASFSPSTVTSGASSTLTLNVGASTAQGSYTVTVKGTGEVARTATYALTVGTGGGNTPPVASFTGQCYFYGTYYGYICYLDASASSDADGSIASYTWTFGDGTTGTGVAPSHRYTRAGSFVITLTVTDDQGATHSISKTATLS</sequence>
<keyword evidence="7" id="KW-0732">Signal</keyword>
<dbReference type="InterPro" id="IPR037045">
    <property type="entry name" value="S8pro/Inhibitor_I9_sf"/>
</dbReference>
<dbReference type="Pfam" id="PF05922">
    <property type="entry name" value="Inhibitor_I9"/>
    <property type="match status" value="1"/>
</dbReference>
<feature type="active site" description="Charge relay system" evidence="5">
    <location>
        <position position="351"/>
    </location>
</feature>
<organism evidence="9 10">
    <name type="scientific">Phytomonospora endophytica</name>
    <dbReference type="NCBI Taxonomy" id="714109"/>
    <lineage>
        <taxon>Bacteria</taxon>
        <taxon>Bacillati</taxon>
        <taxon>Actinomycetota</taxon>
        <taxon>Actinomycetes</taxon>
        <taxon>Micromonosporales</taxon>
        <taxon>Micromonosporaceae</taxon>
        <taxon>Phytomonospora</taxon>
    </lineage>
</organism>
<dbReference type="SMART" id="SM00089">
    <property type="entry name" value="PKD"/>
    <property type="match status" value="1"/>
</dbReference>
<feature type="active site" description="Charge relay system" evidence="5">
    <location>
        <position position="200"/>
    </location>
</feature>
<gene>
    <name evidence="9" type="ORF">HNR73_000816</name>
</gene>
<dbReference type="SUPFAM" id="SSF52743">
    <property type="entry name" value="Subtilisin-like"/>
    <property type="match status" value="1"/>
</dbReference>
<evidence type="ECO:0000256" key="6">
    <source>
        <dbReference type="RuleBase" id="RU003355"/>
    </source>
</evidence>
<dbReference type="InterPro" id="IPR050131">
    <property type="entry name" value="Peptidase_S8_subtilisin-like"/>
</dbReference>
<dbReference type="Pfam" id="PF18911">
    <property type="entry name" value="PKD_4"/>
    <property type="match status" value="1"/>
</dbReference>
<dbReference type="InterPro" id="IPR022398">
    <property type="entry name" value="Peptidase_S8_His-AS"/>
</dbReference>
<dbReference type="PRINTS" id="PR00723">
    <property type="entry name" value="SUBTILISIN"/>
</dbReference>
<dbReference type="PANTHER" id="PTHR43806:SF11">
    <property type="entry name" value="CEREVISIN-RELATED"/>
    <property type="match status" value="1"/>
</dbReference>
<feature type="domain" description="PKD" evidence="8">
    <location>
        <begin position="546"/>
        <end position="604"/>
    </location>
</feature>
<dbReference type="InterPro" id="IPR035986">
    <property type="entry name" value="PKD_dom_sf"/>
</dbReference>
<dbReference type="Gene3D" id="2.60.40.10">
    <property type="entry name" value="Immunoglobulins"/>
    <property type="match status" value="1"/>
</dbReference>
<keyword evidence="3 5" id="KW-0378">Hydrolase</keyword>
<evidence type="ECO:0000256" key="7">
    <source>
        <dbReference type="SAM" id="SignalP"/>
    </source>
</evidence>
<dbReference type="Pfam" id="PF00082">
    <property type="entry name" value="Peptidase_S8"/>
    <property type="match status" value="1"/>
</dbReference>
<dbReference type="CDD" id="cd00146">
    <property type="entry name" value="PKD"/>
    <property type="match status" value="1"/>
</dbReference>
<proteinExistence type="inferred from homology"/>
<dbReference type="InterPro" id="IPR034193">
    <property type="entry name" value="PCSK9_ProteinaseK-like"/>
</dbReference>
<dbReference type="PROSITE" id="PS50093">
    <property type="entry name" value="PKD"/>
    <property type="match status" value="1"/>
</dbReference>
<dbReference type="SUPFAM" id="SSF49299">
    <property type="entry name" value="PKD domain"/>
    <property type="match status" value="1"/>
</dbReference>
<feature type="signal peptide" evidence="7">
    <location>
        <begin position="1"/>
        <end position="33"/>
    </location>
</feature>
<dbReference type="CDD" id="cd04077">
    <property type="entry name" value="Peptidases_S8_PCSK9_ProteinaseK_like"/>
    <property type="match status" value="1"/>
</dbReference>
<dbReference type="AlphaFoldDB" id="A0A841FK05"/>
<dbReference type="InterPro" id="IPR000209">
    <property type="entry name" value="Peptidase_S8/S53_dom"/>
</dbReference>
<dbReference type="PROSITE" id="PS00138">
    <property type="entry name" value="SUBTILASE_SER"/>
    <property type="match status" value="1"/>
</dbReference>
<evidence type="ECO:0000256" key="2">
    <source>
        <dbReference type="ARBA" id="ARBA00022670"/>
    </source>
</evidence>
<dbReference type="InterPro" id="IPR015500">
    <property type="entry name" value="Peptidase_S8_subtilisin-rel"/>
</dbReference>
<dbReference type="PANTHER" id="PTHR43806">
    <property type="entry name" value="PEPTIDASE S8"/>
    <property type="match status" value="1"/>
</dbReference>
<name>A0A841FK05_9ACTN</name>
<evidence type="ECO:0000259" key="8">
    <source>
        <dbReference type="PROSITE" id="PS50093"/>
    </source>
</evidence>
<evidence type="ECO:0000256" key="5">
    <source>
        <dbReference type="PROSITE-ProRule" id="PRU01240"/>
    </source>
</evidence>
<evidence type="ECO:0000313" key="9">
    <source>
        <dbReference type="EMBL" id="MBB6032969.1"/>
    </source>
</evidence>
<dbReference type="InterPro" id="IPR023827">
    <property type="entry name" value="Peptidase_S8_Asp-AS"/>
</dbReference>
<protein>
    <submittedName>
        <fullName evidence="9">Subtilisin family serine protease</fullName>
    </submittedName>
</protein>
<dbReference type="InterPro" id="IPR000601">
    <property type="entry name" value="PKD_dom"/>
</dbReference>
<dbReference type="Proteomes" id="UP000548476">
    <property type="component" value="Unassembled WGS sequence"/>
</dbReference>
<dbReference type="Gene3D" id="3.40.50.200">
    <property type="entry name" value="Peptidase S8/S53 domain"/>
    <property type="match status" value="1"/>
</dbReference>
<dbReference type="GO" id="GO:0005615">
    <property type="term" value="C:extracellular space"/>
    <property type="evidence" value="ECO:0007669"/>
    <property type="project" value="TreeGrafter"/>
</dbReference>
<evidence type="ECO:0000256" key="1">
    <source>
        <dbReference type="ARBA" id="ARBA00011073"/>
    </source>
</evidence>
<comment type="similarity">
    <text evidence="1 5 6">Belongs to the peptidase S8 family.</text>
</comment>
<dbReference type="GO" id="GO:0004252">
    <property type="term" value="F:serine-type endopeptidase activity"/>
    <property type="evidence" value="ECO:0007669"/>
    <property type="project" value="UniProtKB-UniRule"/>
</dbReference>
<evidence type="ECO:0000256" key="4">
    <source>
        <dbReference type="ARBA" id="ARBA00022825"/>
    </source>
</evidence>
<feature type="chain" id="PRO_5032412438" evidence="7">
    <location>
        <begin position="34"/>
        <end position="604"/>
    </location>
</feature>
<dbReference type="PROSITE" id="PS51892">
    <property type="entry name" value="SUBTILASE"/>
    <property type="match status" value="1"/>
</dbReference>
<dbReference type="PROSITE" id="PS00136">
    <property type="entry name" value="SUBTILASE_ASP"/>
    <property type="match status" value="1"/>
</dbReference>
<feature type="active site" description="Charge relay system" evidence="5">
    <location>
        <position position="167"/>
    </location>
</feature>
<dbReference type="EMBL" id="JACHGT010000002">
    <property type="protein sequence ID" value="MBB6032969.1"/>
    <property type="molecule type" value="Genomic_DNA"/>
</dbReference>
<evidence type="ECO:0000313" key="10">
    <source>
        <dbReference type="Proteomes" id="UP000548476"/>
    </source>
</evidence>
<dbReference type="PROSITE" id="PS00137">
    <property type="entry name" value="SUBTILASE_HIS"/>
    <property type="match status" value="1"/>
</dbReference>
<dbReference type="InterPro" id="IPR036852">
    <property type="entry name" value="Peptidase_S8/S53_dom_sf"/>
</dbReference>
<dbReference type="SUPFAM" id="SSF54897">
    <property type="entry name" value="Protease propeptides/inhibitors"/>
    <property type="match status" value="1"/>
</dbReference>
<accession>A0A841FK05</accession>
<dbReference type="GO" id="GO:0005975">
    <property type="term" value="P:carbohydrate metabolic process"/>
    <property type="evidence" value="ECO:0007669"/>
    <property type="project" value="UniProtKB-ARBA"/>
</dbReference>
<keyword evidence="4 5" id="KW-0720">Serine protease</keyword>
<evidence type="ECO:0000256" key="3">
    <source>
        <dbReference type="ARBA" id="ARBA00022801"/>
    </source>
</evidence>
<dbReference type="InterPro" id="IPR013783">
    <property type="entry name" value="Ig-like_fold"/>
</dbReference>
<keyword evidence="10" id="KW-1185">Reference proteome</keyword>
<dbReference type="Gene3D" id="3.30.70.80">
    <property type="entry name" value="Peptidase S8 propeptide/proteinase inhibitor I9"/>
    <property type="match status" value="1"/>
</dbReference>